<dbReference type="Proteomes" id="UP000034881">
    <property type="component" value="Unassembled WGS sequence"/>
</dbReference>
<protein>
    <submittedName>
        <fullName evidence="5">1-acyl-sn-glycerol-3-phosphate acyltransferase</fullName>
    </submittedName>
</protein>
<dbReference type="PANTHER" id="PTHR10434">
    <property type="entry name" value="1-ACYL-SN-GLYCEROL-3-PHOSPHATE ACYLTRANSFERASE"/>
    <property type="match status" value="1"/>
</dbReference>
<sequence length="615" mass="70009">MGVEKRLIQRVPRIPFLSRFQNTESAAAKVEPDTETEDIVDPHATLRGLRVKVDIMSDLLRTDMVEQPAIGVTRFFVRNWFRRGVKVEEIEGLNNLRLAIAVSEATGKRIFFTPAHIADMDHTAAVFSLEKAGRKFGRIQNNLVWIGGVNMLRRPKIRRFLRSEHVIYNVTPRDMDHLQTLLDHSREYGFDDQQRDELNRIRETFNIMREEAKKRVGETCVKGKKPMVAYIEGGRSYDGLLKTPQKGFAKYFPRDDSAIIVPYRVYGTRKINPPGKDLTLLTRAMLPFQKKPLVSMKVGKPYLSSEGWEVWKARMAELKAAGRKDAKVNPVEWHMANIAALDMSMVRPEEQKTYVDLMRRFPPKGFYVPSEIDGKRNPFIEAKYADNKTHMIGRALLGAWMRLYHRLEVQFHPDMPKKGPVLFYTSHGGNLTTLALMVGDPFYPPTSVPIKSESFKGITGKLLRAWEAFPVNRDGKDKETVFRMMNILQEGRTVCIAAEGTRSPDGVLQPLDSSFVSFALMCAKRGYPVVPIAEPGTYRALPKGNHLPRPFKIRVIGGSPVDLSPYTSQKLSPEVKMAAAQYMQNRLADLLPPELKPRPGTKPMWDREEYLAPKS</sequence>
<evidence type="ECO:0000313" key="6">
    <source>
        <dbReference type="Proteomes" id="UP000034881"/>
    </source>
</evidence>
<comment type="caution">
    <text evidence="5">The sequence shown here is derived from an EMBL/GenBank/DDBJ whole genome shotgun (WGS) entry which is preliminary data.</text>
</comment>
<dbReference type="PANTHER" id="PTHR10434:SF11">
    <property type="entry name" value="1-ACYL-SN-GLYCEROL-3-PHOSPHATE ACYLTRANSFERASE"/>
    <property type="match status" value="1"/>
</dbReference>
<keyword evidence="2 5" id="KW-0012">Acyltransferase</keyword>
<evidence type="ECO:0000256" key="1">
    <source>
        <dbReference type="ARBA" id="ARBA00022679"/>
    </source>
</evidence>
<dbReference type="AlphaFoldDB" id="A0A0G0QP35"/>
<dbReference type="Pfam" id="PF01553">
    <property type="entry name" value="Acyltransferase"/>
    <property type="match status" value="1"/>
</dbReference>
<dbReference type="CDD" id="cd07989">
    <property type="entry name" value="LPLAT_AGPAT-like"/>
    <property type="match status" value="1"/>
</dbReference>
<feature type="compositionally biased region" description="Basic and acidic residues" evidence="3">
    <location>
        <begin position="604"/>
        <end position="615"/>
    </location>
</feature>
<accession>A0A0G0QP35</accession>
<evidence type="ECO:0000259" key="4">
    <source>
        <dbReference type="SMART" id="SM00563"/>
    </source>
</evidence>
<feature type="region of interest" description="Disordered" evidence="3">
    <location>
        <begin position="592"/>
        <end position="615"/>
    </location>
</feature>
<dbReference type="EMBL" id="LBYB01000005">
    <property type="protein sequence ID" value="KKR41888.1"/>
    <property type="molecule type" value="Genomic_DNA"/>
</dbReference>
<reference evidence="5 6" key="1">
    <citation type="journal article" date="2015" name="Nature">
        <title>rRNA introns, odd ribosomes, and small enigmatic genomes across a large radiation of phyla.</title>
        <authorList>
            <person name="Brown C.T."/>
            <person name="Hug L.A."/>
            <person name="Thomas B.C."/>
            <person name="Sharon I."/>
            <person name="Castelle C.J."/>
            <person name="Singh A."/>
            <person name="Wilkins M.J."/>
            <person name="Williams K.H."/>
            <person name="Banfield J.F."/>
        </authorList>
    </citation>
    <scope>NUCLEOTIDE SEQUENCE [LARGE SCALE GENOMIC DNA]</scope>
</reference>
<dbReference type="GO" id="GO:0003841">
    <property type="term" value="F:1-acylglycerol-3-phosphate O-acyltransferase activity"/>
    <property type="evidence" value="ECO:0007669"/>
    <property type="project" value="TreeGrafter"/>
</dbReference>
<dbReference type="SUPFAM" id="SSF69593">
    <property type="entry name" value="Glycerol-3-phosphate (1)-acyltransferase"/>
    <property type="match status" value="2"/>
</dbReference>
<name>A0A0G0QP35_9BACT</name>
<feature type="domain" description="Phospholipid/glycerol acyltransferase" evidence="4">
    <location>
        <begin position="421"/>
        <end position="537"/>
    </location>
</feature>
<keyword evidence="1 5" id="KW-0808">Transferase</keyword>
<proteinExistence type="predicted"/>
<evidence type="ECO:0000256" key="3">
    <source>
        <dbReference type="SAM" id="MobiDB-lite"/>
    </source>
</evidence>
<dbReference type="InterPro" id="IPR002123">
    <property type="entry name" value="Plipid/glycerol_acylTrfase"/>
</dbReference>
<evidence type="ECO:0000313" key="5">
    <source>
        <dbReference type="EMBL" id="KKR41888.1"/>
    </source>
</evidence>
<organism evidence="5 6">
    <name type="scientific">Candidatus Daviesbacteria bacterium GW2011_GWC2_40_12</name>
    <dbReference type="NCBI Taxonomy" id="1618431"/>
    <lineage>
        <taxon>Bacteria</taxon>
        <taxon>Candidatus Daviesiibacteriota</taxon>
    </lineage>
</organism>
<dbReference type="GO" id="GO:0006654">
    <property type="term" value="P:phosphatidic acid biosynthetic process"/>
    <property type="evidence" value="ECO:0007669"/>
    <property type="project" value="TreeGrafter"/>
</dbReference>
<gene>
    <name evidence="5" type="ORF">UT77_C0005G0003</name>
</gene>
<evidence type="ECO:0000256" key="2">
    <source>
        <dbReference type="ARBA" id="ARBA00023315"/>
    </source>
</evidence>
<dbReference type="SMART" id="SM00563">
    <property type="entry name" value="PlsC"/>
    <property type="match status" value="1"/>
</dbReference>